<dbReference type="InterPro" id="IPR013783">
    <property type="entry name" value="Ig-like_fold"/>
</dbReference>
<dbReference type="GO" id="GO:0005811">
    <property type="term" value="C:lipid droplet"/>
    <property type="evidence" value="ECO:0007669"/>
    <property type="project" value="UniProtKB-SubCell"/>
</dbReference>
<dbReference type="SMART" id="SM00266">
    <property type="entry name" value="CAD"/>
    <property type="match status" value="2"/>
</dbReference>
<sequence length="782" mass="84246">MEALLVAGLARLVLEEDGTAVESEAFFQTLPPDTALMLLGPGQSWSPPRPCQATRRDPPGKPSVSLSPDYLAYVVGDRVEINCSAPPTASPVQYGFYQNRTPIGYPPGNASSWRTDLQANNTRNATWSFSCTYVELIQGREVPSYASDSVSISVFPALAAPSLQLIPPLPLYVTGETVTAKCVVPAGPYVPRAHWVLRDGELLPEPPEPRLPLNVTPSDSGTYRCGYSSELHGRHLRSPPSKPVPLSVTDPPPQPVLSMVPPSGAVSEGLPLLITCTAPGDTSERRFHFYKDGAEIAPGDTGSEISTTGPGTSSVNFSVLSIPWAGPSNTGEFSCGYEANMSGRWIPSPRSQAVNVSVTAWSLPVPLVAGCSGAATALALLLLLICLCRKKTAATRRLSTSYWKSQELRRSRIMRWSTDISGVNMCLQQTAEGGWPQAASQDWGLLPKLPAEGPRPRRAAGGAAPLKGQKEEDDADSGAEFEFPHPLPSPHPLMPPAQPPPLPPHPTAPPGCHDRSIFSPPLQDIDPTYTQVTFSCSTFRQGQELSASLEHDKDPPNPANAMDYVSALAPASLLQSVSSAGSELTRRVWAPRAPPQRPFRVCDHRRGGRTGLMAGTMQELLAKAMEALLVAGLARLVLEEDGTAVESEAFFQTLPPDTALMLLGPGQSWSPPRGGAQAYGRSRERPRQGQDIARITFDVYKLGPRDLFGSLNVKATFYGLYSMSCDFKCLGPKKVLREVLRVASAVMQGMGQLLLGASSYIRRLLEGVETWHQPARLSHYED</sequence>
<feature type="domain" description="Ig-like" evidence="18">
    <location>
        <begin position="255"/>
        <end position="335"/>
    </location>
</feature>
<evidence type="ECO:0000256" key="1">
    <source>
        <dbReference type="ARBA" id="ARBA00004397"/>
    </source>
</evidence>
<comment type="similarity">
    <text evidence="12">Belongs to the CIDE family.</text>
</comment>
<keyword evidence="8" id="KW-0256">Endoplasmic reticulum</keyword>
<proteinExistence type="inferred from homology"/>
<dbReference type="InterPro" id="IPR003599">
    <property type="entry name" value="Ig_sub"/>
</dbReference>
<dbReference type="Gene3D" id="3.10.20.10">
    <property type="match status" value="2"/>
</dbReference>
<reference evidence="20 21" key="1">
    <citation type="submission" date="2019-04" db="EMBL/GenBank/DDBJ databases">
        <title>Draft genome of the big-headed turtle Platysternon megacephalum.</title>
        <authorList>
            <person name="Gong S."/>
        </authorList>
    </citation>
    <scope>NUCLEOTIDE SEQUENCE [LARGE SCALE GENOMIC DNA]</scope>
    <source>
        <strain evidence="20">DO16091913</strain>
        <tissue evidence="20">Muscle</tissue>
    </source>
</reference>
<evidence type="ECO:0000256" key="12">
    <source>
        <dbReference type="ARBA" id="ARBA00060878"/>
    </source>
</evidence>
<keyword evidence="11" id="KW-0968">Cytoplasmic vesicle</keyword>
<dbReference type="OrthoDB" id="6475906at2759"/>
<keyword evidence="10" id="KW-0472">Membrane</keyword>
<feature type="region of interest" description="Disordered" evidence="17">
    <location>
        <begin position="41"/>
        <end position="63"/>
    </location>
</feature>
<feature type="domain" description="CIDE-N" evidence="19">
    <location>
        <begin position="1"/>
        <end position="47"/>
    </location>
</feature>
<evidence type="ECO:0000256" key="16">
    <source>
        <dbReference type="PROSITE-ProRule" id="PRU00447"/>
    </source>
</evidence>
<dbReference type="GO" id="GO:0042981">
    <property type="term" value="P:regulation of apoptotic process"/>
    <property type="evidence" value="ECO:0007669"/>
    <property type="project" value="TreeGrafter"/>
</dbReference>
<protein>
    <recommendedName>
        <fullName evidence="14">Lipid transferase CIDEB</fullName>
    </recommendedName>
    <alternativeName>
        <fullName evidence="15">Cell death-inducing DFFA-like effector B</fullName>
    </alternativeName>
</protein>
<comment type="caution">
    <text evidence="20">The sequence shown here is derived from an EMBL/GenBank/DDBJ whole genome shotgun (WGS) entry which is preliminary data.</text>
</comment>
<evidence type="ECO:0000256" key="5">
    <source>
        <dbReference type="ARBA" id="ARBA00022553"/>
    </source>
</evidence>
<evidence type="ECO:0000256" key="14">
    <source>
        <dbReference type="ARBA" id="ARBA00067118"/>
    </source>
</evidence>
<dbReference type="Pfam" id="PF13895">
    <property type="entry name" value="Ig_2"/>
    <property type="match status" value="1"/>
</dbReference>
<dbReference type="InterPro" id="IPR003508">
    <property type="entry name" value="CIDE-N_dom"/>
</dbReference>
<name>A0A4D9DK37_9SAUR</name>
<keyword evidence="7 16" id="KW-0053">Apoptosis</keyword>
<reference evidence="20 21" key="2">
    <citation type="submission" date="2019-04" db="EMBL/GenBank/DDBJ databases">
        <title>The genome sequence of big-headed turtle.</title>
        <authorList>
            <person name="Gong S."/>
        </authorList>
    </citation>
    <scope>NUCLEOTIDE SEQUENCE [LARGE SCALE GENOMIC DNA]</scope>
    <source>
        <strain evidence="20">DO16091913</strain>
        <tissue evidence="20">Muscle</tissue>
    </source>
</reference>
<dbReference type="GO" id="GO:0005789">
    <property type="term" value="C:endoplasmic reticulum membrane"/>
    <property type="evidence" value="ECO:0007669"/>
    <property type="project" value="UniProtKB-SubCell"/>
</dbReference>
<evidence type="ECO:0000256" key="3">
    <source>
        <dbReference type="ARBA" id="ARBA00004541"/>
    </source>
</evidence>
<evidence type="ECO:0000256" key="10">
    <source>
        <dbReference type="ARBA" id="ARBA00023136"/>
    </source>
</evidence>
<evidence type="ECO:0000259" key="19">
    <source>
        <dbReference type="PROSITE" id="PS51135"/>
    </source>
</evidence>
<dbReference type="AlphaFoldDB" id="A0A4D9DK37"/>
<dbReference type="SMART" id="SM00409">
    <property type="entry name" value="IG"/>
    <property type="match status" value="2"/>
</dbReference>
<feature type="domain" description="CIDE-N" evidence="19">
    <location>
        <begin position="595"/>
        <end position="671"/>
    </location>
</feature>
<dbReference type="PANTHER" id="PTHR12306">
    <property type="entry name" value="CELL DEATH ACTIVATOR CIDE"/>
    <property type="match status" value="1"/>
</dbReference>
<evidence type="ECO:0000256" key="7">
    <source>
        <dbReference type="ARBA" id="ARBA00022703"/>
    </source>
</evidence>
<evidence type="ECO:0000256" key="9">
    <source>
        <dbReference type="ARBA" id="ARBA00023034"/>
    </source>
</evidence>
<dbReference type="GO" id="GO:0160077">
    <property type="term" value="P:lipid droplet fusion"/>
    <property type="evidence" value="ECO:0007669"/>
    <property type="project" value="UniProtKB-ARBA"/>
</dbReference>
<dbReference type="SUPFAM" id="SSF48726">
    <property type="entry name" value="Immunoglobulin"/>
    <property type="match status" value="3"/>
</dbReference>
<keyword evidence="21" id="KW-1185">Reference proteome</keyword>
<dbReference type="FunFam" id="3.10.20.10:FF:000005">
    <property type="entry name" value="Cell death activator CIDE-B"/>
    <property type="match status" value="1"/>
</dbReference>
<evidence type="ECO:0000256" key="2">
    <source>
        <dbReference type="ARBA" id="ARBA00004502"/>
    </source>
</evidence>
<accession>A0A4D9DK37</accession>
<dbReference type="PANTHER" id="PTHR12306:SF10">
    <property type="entry name" value="LIPID TRANSFERASE CIDEB"/>
    <property type="match status" value="1"/>
</dbReference>
<dbReference type="InterPro" id="IPR036179">
    <property type="entry name" value="Ig-like_dom_sf"/>
</dbReference>
<evidence type="ECO:0000313" key="20">
    <source>
        <dbReference type="EMBL" id="TFJ97268.1"/>
    </source>
</evidence>
<feature type="region of interest" description="Disordered" evidence="17">
    <location>
        <begin position="437"/>
        <end position="517"/>
    </location>
</feature>
<evidence type="ECO:0000256" key="6">
    <source>
        <dbReference type="ARBA" id="ARBA00022677"/>
    </source>
</evidence>
<evidence type="ECO:0000256" key="4">
    <source>
        <dbReference type="ARBA" id="ARBA00004555"/>
    </source>
</evidence>
<evidence type="ECO:0000256" key="15">
    <source>
        <dbReference type="ARBA" id="ARBA00082104"/>
    </source>
</evidence>
<comment type="subunit">
    <text evidence="13">Interacts with DFFA. Interacts with DFFB; inhibited by DFFB. Interacts with APOB. Interacts with PREB/SEC12; facilitating loading of SCAP-SREBP into COPII vesicles.</text>
</comment>
<dbReference type="GO" id="GO:0031410">
    <property type="term" value="C:cytoplasmic vesicle"/>
    <property type="evidence" value="ECO:0007669"/>
    <property type="project" value="UniProtKB-SubCell"/>
</dbReference>
<dbReference type="Pfam" id="PF02017">
    <property type="entry name" value="CIDE-N"/>
    <property type="match status" value="2"/>
</dbReference>
<evidence type="ECO:0000256" key="8">
    <source>
        <dbReference type="ARBA" id="ARBA00022824"/>
    </source>
</evidence>
<dbReference type="GO" id="GO:0005794">
    <property type="term" value="C:Golgi apparatus"/>
    <property type="evidence" value="ECO:0007669"/>
    <property type="project" value="UniProtKB-SubCell"/>
</dbReference>
<evidence type="ECO:0000256" key="11">
    <source>
        <dbReference type="ARBA" id="ARBA00023329"/>
    </source>
</evidence>
<keyword evidence="6" id="KW-0551">Lipid droplet</keyword>
<dbReference type="InterPro" id="IPR007110">
    <property type="entry name" value="Ig-like_dom"/>
</dbReference>
<dbReference type="Proteomes" id="UP000297703">
    <property type="component" value="Unassembled WGS sequence"/>
</dbReference>
<dbReference type="Gene3D" id="2.60.40.10">
    <property type="entry name" value="Immunoglobulins"/>
    <property type="match status" value="3"/>
</dbReference>
<dbReference type="GO" id="GO:0006915">
    <property type="term" value="P:apoptotic process"/>
    <property type="evidence" value="ECO:0007669"/>
    <property type="project" value="UniProtKB-UniRule"/>
</dbReference>
<feature type="compositionally biased region" description="Pro residues" evidence="17">
    <location>
        <begin position="485"/>
        <end position="509"/>
    </location>
</feature>
<keyword evidence="5" id="KW-0597">Phosphoprotein</keyword>
<organism evidence="20 21">
    <name type="scientific">Platysternon megacephalum</name>
    <name type="common">big-headed turtle</name>
    <dbReference type="NCBI Taxonomy" id="55544"/>
    <lineage>
        <taxon>Eukaryota</taxon>
        <taxon>Metazoa</taxon>
        <taxon>Chordata</taxon>
        <taxon>Craniata</taxon>
        <taxon>Vertebrata</taxon>
        <taxon>Euteleostomi</taxon>
        <taxon>Archelosauria</taxon>
        <taxon>Testudinata</taxon>
        <taxon>Testudines</taxon>
        <taxon>Cryptodira</taxon>
        <taxon>Durocryptodira</taxon>
        <taxon>Testudinoidea</taxon>
        <taxon>Platysternidae</taxon>
        <taxon>Platysternon</taxon>
    </lineage>
</organism>
<gene>
    <name evidence="20" type="ORF">DR999_PMT20909</name>
</gene>
<evidence type="ECO:0000256" key="17">
    <source>
        <dbReference type="SAM" id="MobiDB-lite"/>
    </source>
</evidence>
<evidence type="ECO:0000259" key="18">
    <source>
        <dbReference type="PROSITE" id="PS50835"/>
    </source>
</evidence>
<evidence type="ECO:0000313" key="21">
    <source>
        <dbReference type="Proteomes" id="UP000297703"/>
    </source>
</evidence>
<dbReference type="SUPFAM" id="SSF54277">
    <property type="entry name" value="CAD &amp; PB1 domains"/>
    <property type="match status" value="2"/>
</dbReference>
<dbReference type="EMBL" id="QXTE01000514">
    <property type="protein sequence ID" value="TFJ97268.1"/>
    <property type="molecule type" value="Genomic_DNA"/>
</dbReference>
<keyword evidence="9" id="KW-0333">Golgi apparatus</keyword>
<dbReference type="PROSITE" id="PS51135">
    <property type="entry name" value="CIDE_N"/>
    <property type="match status" value="2"/>
</dbReference>
<comment type="subcellular location">
    <subcellularLocation>
        <location evidence="3">Cytoplasmic vesicle</location>
    </subcellularLocation>
    <subcellularLocation>
        <location evidence="1">Endoplasmic reticulum membrane</location>
        <topology evidence="1">Peripheral membrane protein</topology>
        <orientation evidence="1">Cytoplasmic side</orientation>
    </subcellularLocation>
    <subcellularLocation>
        <location evidence="4">Golgi apparatus</location>
    </subcellularLocation>
    <subcellularLocation>
        <location evidence="2">Lipid droplet</location>
    </subcellularLocation>
</comment>
<dbReference type="STRING" id="55544.A0A4D9DK37"/>
<feature type="domain" description="Ig-like" evidence="18">
    <location>
        <begin position="161"/>
        <end position="225"/>
    </location>
</feature>
<evidence type="ECO:0000256" key="13">
    <source>
        <dbReference type="ARBA" id="ARBA00063605"/>
    </source>
</evidence>
<dbReference type="PROSITE" id="PS50835">
    <property type="entry name" value="IG_LIKE"/>
    <property type="match status" value="2"/>
</dbReference>